<evidence type="ECO:0000256" key="12">
    <source>
        <dbReference type="ARBA" id="ARBA00023012"/>
    </source>
</evidence>
<evidence type="ECO:0000256" key="10">
    <source>
        <dbReference type="ARBA" id="ARBA00022840"/>
    </source>
</evidence>
<evidence type="ECO:0000256" key="8">
    <source>
        <dbReference type="ARBA" id="ARBA00022741"/>
    </source>
</evidence>
<evidence type="ECO:0000256" key="6">
    <source>
        <dbReference type="ARBA" id="ARBA00022679"/>
    </source>
</evidence>
<organism evidence="17 18">
    <name type="scientific">Bacillus carboniphilus</name>
    <dbReference type="NCBI Taxonomy" id="86663"/>
    <lineage>
        <taxon>Bacteria</taxon>
        <taxon>Bacillati</taxon>
        <taxon>Bacillota</taxon>
        <taxon>Bacilli</taxon>
        <taxon>Bacillales</taxon>
        <taxon>Bacillaceae</taxon>
        <taxon>Bacillus</taxon>
    </lineage>
</organism>
<evidence type="ECO:0000256" key="3">
    <source>
        <dbReference type="ARBA" id="ARBA00012438"/>
    </source>
</evidence>
<protein>
    <recommendedName>
        <fullName evidence="3">histidine kinase</fullName>
        <ecNumber evidence="3">2.7.13.3</ecNumber>
    </recommendedName>
</protein>
<evidence type="ECO:0000256" key="13">
    <source>
        <dbReference type="ARBA" id="ARBA00023136"/>
    </source>
</evidence>
<feature type="transmembrane region" description="Helical" evidence="15">
    <location>
        <begin position="12"/>
        <end position="29"/>
    </location>
</feature>
<dbReference type="Pfam" id="PF02518">
    <property type="entry name" value="HATPase_c"/>
    <property type="match status" value="1"/>
</dbReference>
<name>A0ABY9JSU8_9BACI</name>
<dbReference type="EMBL" id="CP129013">
    <property type="protein sequence ID" value="WLR41813.1"/>
    <property type="molecule type" value="Genomic_DNA"/>
</dbReference>
<evidence type="ECO:0000256" key="14">
    <source>
        <dbReference type="SAM" id="Coils"/>
    </source>
</evidence>
<keyword evidence="4" id="KW-1003">Cell membrane</keyword>
<evidence type="ECO:0000313" key="18">
    <source>
        <dbReference type="Proteomes" id="UP001197974"/>
    </source>
</evidence>
<keyword evidence="12" id="KW-0902">Two-component regulatory system</keyword>
<feature type="transmembrane region" description="Helical" evidence="15">
    <location>
        <begin position="35"/>
        <end position="58"/>
    </location>
</feature>
<dbReference type="GO" id="GO:0004673">
    <property type="term" value="F:protein histidine kinase activity"/>
    <property type="evidence" value="ECO:0007669"/>
    <property type="project" value="UniProtKB-EC"/>
</dbReference>
<dbReference type="InterPro" id="IPR005467">
    <property type="entry name" value="His_kinase_dom"/>
</dbReference>
<keyword evidence="9 17" id="KW-0418">Kinase</keyword>
<keyword evidence="13 15" id="KW-0472">Membrane</keyword>
<dbReference type="InterPro" id="IPR003594">
    <property type="entry name" value="HATPase_dom"/>
</dbReference>
<dbReference type="PANTHER" id="PTHR45453">
    <property type="entry name" value="PHOSPHATE REGULON SENSOR PROTEIN PHOR"/>
    <property type="match status" value="1"/>
</dbReference>
<reference evidence="17 18" key="1">
    <citation type="submission" date="2023-06" db="EMBL/GenBank/DDBJ databases">
        <title>Five Gram-positive bacteria isolated from mangrove sediments in Shenzhen, Guangdong, China.</title>
        <authorList>
            <person name="Yu S."/>
            <person name="Zheng W."/>
            <person name="Huang Y."/>
        </authorList>
    </citation>
    <scope>NUCLEOTIDE SEQUENCE [LARGE SCALE GENOMIC DNA]</scope>
    <source>
        <strain evidence="17 18">SaN35-3</strain>
    </source>
</reference>
<evidence type="ECO:0000256" key="4">
    <source>
        <dbReference type="ARBA" id="ARBA00022475"/>
    </source>
</evidence>
<evidence type="ECO:0000256" key="7">
    <source>
        <dbReference type="ARBA" id="ARBA00022692"/>
    </source>
</evidence>
<keyword evidence="18" id="KW-1185">Reference proteome</keyword>
<dbReference type="SUPFAM" id="SSF55874">
    <property type="entry name" value="ATPase domain of HSP90 chaperone/DNA topoisomerase II/histidine kinase"/>
    <property type="match status" value="1"/>
</dbReference>
<dbReference type="PANTHER" id="PTHR45453:SF2">
    <property type="entry name" value="HISTIDINE KINASE"/>
    <property type="match status" value="1"/>
</dbReference>
<dbReference type="Gene3D" id="3.30.565.10">
    <property type="entry name" value="Histidine kinase-like ATPase, C-terminal domain"/>
    <property type="match status" value="1"/>
</dbReference>
<evidence type="ECO:0000256" key="1">
    <source>
        <dbReference type="ARBA" id="ARBA00000085"/>
    </source>
</evidence>
<evidence type="ECO:0000259" key="16">
    <source>
        <dbReference type="PROSITE" id="PS50109"/>
    </source>
</evidence>
<keyword evidence="14" id="KW-0175">Coiled coil</keyword>
<keyword evidence="5" id="KW-0597">Phosphoprotein</keyword>
<dbReference type="InterPro" id="IPR036890">
    <property type="entry name" value="HATPase_C_sf"/>
</dbReference>
<gene>
    <name evidence="17" type="ORF">LC087_13300</name>
</gene>
<comment type="catalytic activity">
    <reaction evidence="1">
        <text>ATP + protein L-histidine = ADP + protein N-phospho-L-histidine.</text>
        <dbReference type="EC" id="2.7.13.3"/>
    </reaction>
</comment>
<feature type="coiled-coil region" evidence="14">
    <location>
        <begin position="86"/>
        <end position="113"/>
    </location>
</feature>
<feature type="domain" description="Histidine kinase" evidence="16">
    <location>
        <begin position="120"/>
        <end position="325"/>
    </location>
</feature>
<dbReference type="InterPro" id="IPR050351">
    <property type="entry name" value="BphY/WalK/GraS-like"/>
</dbReference>
<dbReference type="RefSeq" id="WP_226543087.1">
    <property type="nucleotide sequence ID" value="NZ_CP129013.1"/>
</dbReference>
<evidence type="ECO:0000256" key="2">
    <source>
        <dbReference type="ARBA" id="ARBA00004651"/>
    </source>
</evidence>
<dbReference type="InterPro" id="IPR003661">
    <property type="entry name" value="HisK_dim/P_dom"/>
</dbReference>
<accession>A0ABY9JSU8</accession>
<evidence type="ECO:0000313" key="17">
    <source>
        <dbReference type="EMBL" id="WLR41813.1"/>
    </source>
</evidence>
<keyword evidence="10" id="KW-0067">ATP-binding</keyword>
<keyword evidence="7 15" id="KW-0812">Transmembrane</keyword>
<keyword evidence="6 17" id="KW-0808">Transferase</keyword>
<evidence type="ECO:0000256" key="5">
    <source>
        <dbReference type="ARBA" id="ARBA00022553"/>
    </source>
</evidence>
<evidence type="ECO:0000256" key="15">
    <source>
        <dbReference type="SAM" id="Phobius"/>
    </source>
</evidence>
<dbReference type="InterPro" id="IPR004358">
    <property type="entry name" value="Sig_transdc_His_kin-like_C"/>
</dbReference>
<proteinExistence type="predicted"/>
<evidence type="ECO:0000256" key="11">
    <source>
        <dbReference type="ARBA" id="ARBA00022989"/>
    </source>
</evidence>
<dbReference type="CDD" id="cd00082">
    <property type="entry name" value="HisKA"/>
    <property type="match status" value="1"/>
</dbReference>
<evidence type="ECO:0000256" key="9">
    <source>
        <dbReference type="ARBA" id="ARBA00022777"/>
    </source>
</evidence>
<sequence>MIKLYILERKSWIAFILFTHIVILFIAYVDSSIPLQSYLYIVFLVTIFFSLFVIFRYFKETKFYKQLSETEISNLIEEVQPTSSFEKIVKEKLEEQEVQLKSLITKQKSMLEQEQDELLSWVHEVKTPLTSLHLLIERIEDTQLKSQLTYEWLRVHLLLDQQIHQKRITFIENDLFMEKVNLQQTIHQEIKFLQSWCFQKGIGFDLDLKEADVISDGKWLGFIIRQLLTNAVKYSRHDDIFIKSDLYDGHIRLIISDKGQGIDVKDLPRIFEKGFTSTTNHQNHQSTGMGLYLTKKAADSLHINVKVRSKVEAGTTVVLTFPKRNEFTLIRSK</sequence>
<dbReference type="EC" id="2.7.13.3" evidence="3"/>
<dbReference type="SMART" id="SM00387">
    <property type="entry name" value="HATPase_c"/>
    <property type="match status" value="1"/>
</dbReference>
<dbReference type="PRINTS" id="PR00344">
    <property type="entry name" value="BCTRLSENSOR"/>
</dbReference>
<dbReference type="PROSITE" id="PS50109">
    <property type="entry name" value="HIS_KIN"/>
    <property type="match status" value="1"/>
</dbReference>
<keyword evidence="8" id="KW-0547">Nucleotide-binding</keyword>
<comment type="subcellular location">
    <subcellularLocation>
        <location evidence="2">Cell membrane</location>
        <topology evidence="2">Multi-pass membrane protein</topology>
    </subcellularLocation>
</comment>
<keyword evidence="11 15" id="KW-1133">Transmembrane helix</keyword>
<dbReference type="Proteomes" id="UP001197974">
    <property type="component" value="Chromosome"/>
</dbReference>